<accession>A0A7X1WX73</accession>
<organism evidence="1 2">
    <name type="scientific">Pseudomonas helleri</name>
    <dbReference type="NCBI Taxonomy" id="1608996"/>
    <lineage>
        <taxon>Bacteria</taxon>
        <taxon>Pseudomonadati</taxon>
        <taxon>Pseudomonadota</taxon>
        <taxon>Gammaproteobacteria</taxon>
        <taxon>Pseudomonadales</taxon>
        <taxon>Pseudomonadaceae</taxon>
        <taxon>Pseudomonas</taxon>
    </lineage>
</organism>
<name>A0A7X1WX73_9PSED</name>
<evidence type="ECO:0000313" key="1">
    <source>
        <dbReference type="EMBL" id="MQT76395.1"/>
    </source>
</evidence>
<gene>
    <name evidence="1" type="ORF">GHO37_19100</name>
</gene>
<reference evidence="1 2" key="1">
    <citation type="submission" date="2019-10" db="EMBL/GenBank/DDBJ databases">
        <title>Evaluation of single-gene subtyping targets for Pseudomonas.</title>
        <authorList>
            <person name="Reichler S.J."/>
            <person name="Orsi R.H."/>
            <person name="Wiedmann M."/>
            <person name="Martin N.H."/>
            <person name="Murphy S.I."/>
        </authorList>
    </citation>
    <scope>NUCLEOTIDE SEQUENCE [LARGE SCALE GENOMIC DNA]</scope>
    <source>
        <strain evidence="1 2">FSL R10-2932</strain>
    </source>
</reference>
<dbReference type="RefSeq" id="WP_153438700.1">
    <property type="nucleotide sequence ID" value="NZ_WIWF01000086.1"/>
</dbReference>
<comment type="caution">
    <text evidence="1">The sequence shown here is derived from an EMBL/GenBank/DDBJ whole genome shotgun (WGS) entry which is preliminary data.</text>
</comment>
<dbReference type="EMBL" id="WIWF01000086">
    <property type="protein sequence ID" value="MQT76395.1"/>
    <property type="molecule type" value="Genomic_DNA"/>
</dbReference>
<dbReference type="AlphaFoldDB" id="A0A7X1WX73"/>
<dbReference type="Proteomes" id="UP000447574">
    <property type="component" value="Unassembled WGS sequence"/>
</dbReference>
<sequence>MSKTTYLTPQQLFEESMRNIARSTSPAEVDRAGNKAMDRFDALLLIGEIDLAQAGDWAMQACHKATDMLLLIREADQRAADGLEI</sequence>
<protein>
    <submittedName>
        <fullName evidence="1">Uncharacterized protein</fullName>
    </submittedName>
</protein>
<proteinExistence type="predicted"/>
<evidence type="ECO:0000313" key="2">
    <source>
        <dbReference type="Proteomes" id="UP000447574"/>
    </source>
</evidence>